<gene>
    <name evidence="1" type="ORF">B0T17DRAFT_619953</name>
</gene>
<organism evidence="1 2">
    <name type="scientific">Bombardia bombarda</name>
    <dbReference type="NCBI Taxonomy" id="252184"/>
    <lineage>
        <taxon>Eukaryota</taxon>
        <taxon>Fungi</taxon>
        <taxon>Dikarya</taxon>
        <taxon>Ascomycota</taxon>
        <taxon>Pezizomycotina</taxon>
        <taxon>Sordariomycetes</taxon>
        <taxon>Sordariomycetidae</taxon>
        <taxon>Sordariales</taxon>
        <taxon>Lasiosphaeriaceae</taxon>
        <taxon>Bombardia</taxon>
    </lineage>
</organism>
<dbReference type="EMBL" id="JAULSR010000007">
    <property type="protein sequence ID" value="KAK0615139.1"/>
    <property type="molecule type" value="Genomic_DNA"/>
</dbReference>
<dbReference type="AlphaFoldDB" id="A0AA40BVH3"/>
<comment type="caution">
    <text evidence="1">The sequence shown here is derived from an EMBL/GenBank/DDBJ whole genome shotgun (WGS) entry which is preliminary data.</text>
</comment>
<sequence length="102" mass="11705">MEDTLDDGYILKISIYIEHISQSDNISPRATIVKGTPDFDVILREEVEGKYIRKVQEKSKDREGMIVLVSASAEVRQALRELVRGYLDSKVEMMELDYQPQA</sequence>
<protein>
    <submittedName>
        <fullName evidence="1">Uncharacterized protein</fullName>
    </submittedName>
</protein>
<keyword evidence="2" id="KW-1185">Reference proteome</keyword>
<dbReference type="Proteomes" id="UP001174934">
    <property type="component" value="Unassembled WGS sequence"/>
</dbReference>
<evidence type="ECO:0000313" key="1">
    <source>
        <dbReference type="EMBL" id="KAK0615139.1"/>
    </source>
</evidence>
<name>A0AA40BVH3_9PEZI</name>
<evidence type="ECO:0000313" key="2">
    <source>
        <dbReference type="Proteomes" id="UP001174934"/>
    </source>
</evidence>
<reference evidence="1" key="1">
    <citation type="submission" date="2023-06" db="EMBL/GenBank/DDBJ databases">
        <title>Genome-scale phylogeny and comparative genomics of the fungal order Sordariales.</title>
        <authorList>
            <consortium name="Lawrence Berkeley National Laboratory"/>
            <person name="Hensen N."/>
            <person name="Bonometti L."/>
            <person name="Westerberg I."/>
            <person name="Brannstrom I.O."/>
            <person name="Guillou S."/>
            <person name="Cros-Aarteil S."/>
            <person name="Calhoun S."/>
            <person name="Haridas S."/>
            <person name="Kuo A."/>
            <person name="Mondo S."/>
            <person name="Pangilinan J."/>
            <person name="Riley R."/>
            <person name="LaButti K."/>
            <person name="Andreopoulos B."/>
            <person name="Lipzen A."/>
            <person name="Chen C."/>
            <person name="Yanf M."/>
            <person name="Daum C."/>
            <person name="Ng V."/>
            <person name="Clum A."/>
            <person name="Steindorff A."/>
            <person name="Ohm R."/>
            <person name="Martin F."/>
            <person name="Silar P."/>
            <person name="Natvig D."/>
            <person name="Lalanne C."/>
            <person name="Gautier V."/>
            <person name="Ament-velasquez S.L."/>
            <person name="Kruys A."/>
            <person name="Hutchinson M.I."/>
            <person name="Powell A.J."/>
            <person name="Barry K."/>
            <person name="Miller A.N."/>
            <person name="Grigoriev I.V."/>
            <person name="Debuchy R."/>
            <person name="Gladieux P."/>
            <person name="Thoren M.H."/>
            <person name="Johannesson H."/>
        </authorList>
    </citation>
    <scope>NUCLEOTIDE SEQUENCE</scope>
    <source>
        <strain evidence="1">SMH3391-2</strain>
    </source>
</reference>
<accession>A0AA40BVH3</accession>
<proteinExistence type="predicted"/>